<evidence type="ECO:0000313" key="1">
    <source>
        <dbReference type="EMBL" id="KIK37860.1"/>
    </source>
</evidence>
<dbReference type="EMBL" id="KN835425">
    <property type="protein sequence ID" value="KIK37860.1"/>
    <property type="molecule type" value="Genomic_DNA"/>
</dbReference>
<dbReference type="Proteomes" id="UP000054485">
    <property type="component" value="Unassembled WGS sequence"/>
</dbReference>
<name>A0A0C9ZK68_9AGAM</name>
<accession>A0A0C9ZK68</accession>
<evidence type="ECO:0000313" key="2">
    <source>
        <dbReference type="Proteomes" id="UP000054485"/>
    </source>
</evidence>
<dbReference type="HOGENOM" id="CLU_3051975_0_0_1"/>
<keyword evidence="2" id="KW-1185">Reference proteome</keyword>
<reference evidence="1 2" key="1">
    <citation type="submission" date="2014-04" db="EMBL/GenBank/DDBJ databases">
        <authorList>
            <consortium name="DOE Joint Genome Institute"/>
            <person name="Kuo A."/>
            <person name="Ruytinx J."/>
            <person name="Rineau F."/>
            <person name="Colpaert J."/>
            <person name="Kohler A."/>
            <person name="Nagy L.G."/>
            <person name="Floudas D."/>
            <person name="Copeland A."/>
            <person name="Barry K.W."/>
            <person name="Cichocki N."/>
            <person name="Veneault-Fourrey C."/>
            <person name="LaButti K."/>
            <person name="Lindquist E.A."/>
            <person name="Lipzen A."/>
            <person name="Lundell T."/>
            <person name="Morin E."/>
            <person name="Murat C."/>
            <person name="Sun H."/>
            <person name="Tunlid A."/>
            <person name="Henrissat B."/>
            <person name="Grigoriev I.V."/>
            <person name="Hibbett D.S."/>
            <person name="Martin F."/>
            <person name="Nordberg H.P."/>
            <person name="Cantor M.N."/>
            <person name="Hua S.X."/>
        </authorList>
    </citation>
    <scope>NUCLEOTIDE SEQUENCE [LARGE SCALE GENOMIC DNA]</scope>
    <source>
        <strain evidence="1 2">UH-Slu-Lm8-n1</strain>
    </source>
</reference>
<dbReference type="InParanoid" id="A0A0C9ZK68"/>
<organism evidence="1 2">
    <name type="scientific">Suillus luteus UH-Slu-Lm8-n1</name>
    <dbReference type="NCBI Taxonomy" id="930992"/>
    <lineage>
        <taxon>Eukaryota</taxon>
        <taxon>Fungi</taxon>
        <taxon>Dikarya</taxon>
        <taxon>Basidiomycota</taxon>
        <taxon>Agaricomycotina</taxon>
        <taxon>Agaricomycetes</taxon>
        <taxon>Agaricomycetidae</taxon>
        <taxon>Boletales</taxon>
        <taxon>Suillineae</taxon>
        <taxon>Suillaceae</taxon>
        <taxon>Suillus</taxon>
    </lineage>
</organism>
<protein>
    <submittedName>
        <fullName evidence="1">Uncharacterized protein</fullName>
    </submittedName>
</protein>
<sequence>MNPSECWHVHVINEVHASLSRYSYLARVNYGTELALSLAGIILSQSNSPIEPSS</sequence>
<reference evidence="2" key="2">
    <citation type="submission" date="2015-01" db="EMBL/GenBank/DDBJ databases">
        <title>Evolutionary Origins and Diversification of the Mycorrhizal Mutualists.</title>
        <authorList>
            <consortium name="DOE Joint Genome Institute"/>
            <consortium name="Mycorrhizal Genomics Consortium"/>
            <person name="Kohler A."/>
            <person name="Kuo A."/>
            <person name="Nagy L.G."/>
            <person name="Floudas D."/>
            <person name="Copeland A."/>
            <person name="Barry K.W."/>
            <person name="Cichocki N."/>
            <person name="Veneault-Fourrey C."/>
            <person name="LaButti K."/>
            <person name="Lindquist E.A."/>
            <person name="Lipzen A."/>
            <person name="Lundell T."/>
            <person name="Morin E."/>
            <person name="Murat C."/>
            <person name="Riley R."/>
            <person name="Ohm R."/>
            <person name="Sun H."/>
            <person name="Tunlid A."/>
            <person name="Henrissat B."/>
            <person name="Grigoriev I.V."/>
            <person name="Hibbett D.S."/>
            <person name="Martin F."/>
        </authorList>
    </citation>
    <scope>NUCLEOTIDE SEQUENCE [LARGE SCALE GENOMIC DNA]</scope>
    <source>
        <strain evidence="2">UH-Slu-Lm8-n1</strain>
    </source>
</reference>
<dbReference type="AlphaFoldDB" id="A0A0C9ZK68"/>
<gene>
    <name evidence="1" type="ORF">CY34DRAFT_809945</name>
</gene>
<proteinExistence type="predicted"/>